<dbReference type="RefSeq" id="WP_159791506.1">
    <property type="nucleotide sequence ID" value="NZ_WTYM01000022.1"/>
</dbReference>
<accession>A0A6I4SRM1</accession>
<evidence type="ECO:0000256" key="2">
    <source>
        <dbReference type="SAM" id="SignalP"/>
    </source>
</evidence>
<dbReference type="Proteomes" id="UP000433652">
    <property type="component" value="Unassembled WGS sequence"/>
</dbReference>
<name>A0A6I4SRM1_9SPHN</name>
<reference evidence="3 4" key="1">
    <citation type="submission" date="2019-12" db="EMBL/GenBank/DDBJ databases">
        <title>Genomic-based taxomic classification of the family Erythrobacteraceae.</title>
        <authorList>
            <person name="Xu L."/>
        </authorList>
    </citation>
    <scope>NUCLEOTIDE SEQUENCE [LARGE SCALE GENOMIC DNA]</scope>
    <source>
        <strain evidence="3 4">MCCC 1K01500</strain>
    </source>
</reference>
<keyword evidence="4" id="KW-1185">Reference proteome</keyword>
<evidence type="ECO:0000256" key="1">
    <source>
        <dbReference type="SAM" id="MobiDB-lite"/>
    </source>
</evidence>
<dbReference type="EMBL" id="WTYM01000022">
    <property type="protein sequence ID" value="MXO58219.1"/>
    <property type="molecule type" value="Genomic_DNA"/>
</dbReference>
<feature type="region of interest" description="Disordered" evidence="1">
    <location>
        <begin position="20"/>
        <end position="50"/>
    </location>
</feature>
<proteinExistence type="predicted"/>
<gene>
    <name evidence="3" type="ORF">GRI89_01490</name>
</gene>
<sequence length="211" mass="22406">MIHQKTFALAALLALASCGPEKSAEQPAASPSGQPTPATDVSSPEPQPTVEPVAVEGRDLILEQWAKAENKDKCAPVGFVPGEGSDGVPRVADFSGGWSVAFDLPGRRSAYGIAGTGLIPDDALDAETQRSRLQVQWPYFQDLGQLRQPAFAGYGMEGAAAYPEGNPGGHGVDSLAYVRIEGQECTYNVWSKLGRGHLERMLADLRMIEPG</sequence>
<feature type="chain" id="PRO_5026249474" description="Lipoprotein" evidence="2">
    <location>
        <begin position="24"/>
        <end position="211"/>
    </location>
</feature>
<comment type="caution">
    <text evidence="3">The sequence shown here is derived from an EMBL/GenBank/DDBJ whole genome shotgun (WGS) entry which is preliminary data.</text>
</comment>
<organism evidence="3 4">
    <name type="scientific">Croceibacterium salegens</name>
    <dbReference type="NCBI Taxonomy" id="1737568"/>
    <lineage>
        <taxon>Bacteria</taxon>
        <taxon>Pseudomonadati</taxon>
        <taxon>Pseudomonadota</taxon>
        <taxon>Alphaproteobacteria</taxon>
        <taxon>Sphingomonadales</taxon>
        <taxon>Erythrobacteraceae</taxon>
        <taxon>Croceibacterium</taxon>
    </lineage>
</organism>
<evidence type="ECO:0000313" key="3">
    <source>
        <dbReference type="EMBL" id="MXO58219.1"/>
    </source>
</evidence>
<evidence type="ECO:0008006" key="5">
    <source>
        <dbReference type="Google" id="ProtNLM"/>
    </source>
</evidence>
<feature type="compositionally biased region" description="Polar residues" evidence="1">
    <location>
        <begin position="29"/>
        <end position="44"/>
    </location>
</feature>
<dbReference type="OrthoDB" id="7068885at2"/>
<keyword evidence="2" id="KW-0732">Signal</keyword>
<dbReference type="AlphaFoldDB" id="A0A6I4SRM1"/>
<feature type="signal peptide" evidence="2">
    <location>
        <begin position="1"/>
        <end position="23"/>
    </location>
</feature>
<evidence type="ECO:0000313" key="4">
    <source>
        <dbReference type="Proteomes" id="UP000433652"/>
    </source>
</evidence>
<protein>
    <recommendedName>
        <fullName evidence="5">Lipoprotein</fullName>
    </recommendedName>
</protein>
<dbReference type="PROSITE" id="PS51257">
    <property type="entry name" value="PROKAR_LIPOPROTEIN"/>
    <property type="match status" value="1"/>
</dbReference>